<feature type="non-terminal residue" evidence="1">
    <location>
        <position position="1"/>
    </location>
</feature>
<proteinExistence type="predicted"/>
<reference evidence="1" key="1">
    <citation type="submission" date="2021-06" db="EMBL/GenBank/DDBJ databases">
        <authorList>
            <person name="Kallberg Y."/>
            <person name="Tangrot J."/>
            <person name="Rosling A."/>
        </authorList>
    </citation>
    <scope>NUCLEOTIDE SEQUENCE</scope>
    <source>
        <strain evidence="1">AU212A</strain>
    </source>
</reference>
<organism evidence="1 2">
    <name type="scientific">Scutellospora calospora</name>
    <dbReference type="NCBI Taxonomy" id="85575"/>
    <lineage>
        <taxon>Eukaryota</taxon>
        <taxon>Fungi</taxon>
        <taxon>Fungi incertae sedis</taxon>
        <taxon>Mucoromycota</taxon>
        <taxon>Glomeromycotina</taxon>
        <taxon>Glomeromycetes</taxon>
        <taxon>Diversisporales</taxon>
        <taxon>Gigasporaceae</taxon>
        <taxon>Scutellospora</taxon>
    </lineage>
</organism>
<sequence>YIPVGLLEVLPQRINERPPFFRGRDELETLLASGNSNDWVKLSEMFLGPAHESFKFVPKHASNSYEG</sequence>
<comment type="caution">
    <text evidence="1">The sequence shown here is derived from an EMBL/GenBank/DDBJ whole genome shotgun (WGS) entry which is preliminary data.</text>
</comment>
<dbReference type="EMBL" id="CAJVPM010039240">
    <property type="protein sequence ID" value="CAG8700252.1"/>
    <property type="molecule type" value="Genomic_DNA"/>
</dbReference>
<gene>
    <name evidence="1" type="ORF">SCALOS_LOCUS10467</name>
</gene>
<accession>A0ACA9PA85</accession>
<evidence type="ECO:0000313" key="1">
    <source>
        <dbReference type="EMBL" id="CAG8700252.1"/>
    </source>
</evidence>
<evidence type="ECO:0000313" key="2">
    <source>
        <dbReference type="Proteomes" id="UP000789860"/>
    </source>
</evidence>
<dbReference type="Proteomes" id="UP000789860">
    <property type="component" value="Unassembled WGS sequence"/>
</dbReference>
<keyword evidence="2" id="KW-1185">Reference proteome</keyword>
<protein>
    <submittedName>
        <fullName evidence="1">107_t:CDS:1</fullName>
    </submittedName>
</protein>
<name>A0ACA9PA85_9GLOM</name>